<dbReference type="EMBL" id="CAEZYE010000001">
    <property type="protein sequence ID" value="CAB4699089.1"/>
    <property type="molecule type" value="Genomic_DNA"/>
</dbReference>
<evidence type="ECO:0000313" key="11">
    <source>
        <dbReference type="EMBL" id="CAB4968231.1"/>
    </source>
</evidence>
<dbReference type="Gene3D" id="1.20.81.30">
    <property type="entry name" value="Type II secretion system (T2SS), domain F"/>
    <property type="match status" value="1"/>
</dbReference>
<dbReference type="EMBL" id="CAFBOD010000001">
    <property type="protein sequence ID" value="CAB4968231.1"/>
    <property type="molecule type" value="Genomic_DNA"/>
</dbReference>
<evidence type="ECO:0000256" key="2">
    <source>
        <dbReference type="ARBA" id="ARBA00022475"/>
    </source>
</evidence>
<dbReference type="InterPro" id="IPR042094">
    <property type="entry name" value="T2SS_GspF_sf"/>
</dbReference>
<evidence type="ECO:0000256" key="4">
    <source>
        <dbReference type="ARBA" id="ARBA00022989"/>
    </source>
</evidence>
<dbReference type="EMBL" id="CAFBMU010000002">
    <property type="protein sequence ID" value="CAB4915312.1"/>
    <property type="molecule type" value="Genomic_DNA"/>
</dbReference>
<dbReference type="AlphaFoldDB" id="A0A6J7H688"/>
<evidence type="ECO:0000259" key="7">
    <source>
        <dbReference type="Pfam" id="PF00482"/>
    </source>
</evidence>
<proteinExistence type="predicted"/>
<dbReference type="Pfam" id="PF00482">
    <property type="entry name" value="T2SSF"/>
    <property type="match status" value="1"/>
</dbReference>
<comment type="subcellular location">
    <subcellularLocation>
        <location evidence="1">Cell membrane</location>
        <topology evidence="1">Multi-pass membrane protein</topology>
    </subcellularLocation>
</comment>
<dbReference type="EMBL" id="CAFAAS010000002">
    <property type="protein sequence ID" value="CAB4798030.1"/>
    <property type="molecule type" value="Genomic_DNA"/>
</dbReference>
<keyword evidence="2" id="KW-1003">Cell membrane</keyword>
<feature type="transmembrane region" description="Helical" evidence="6">
    <location>
        <begin position="186"/>
        <end position="202"/>
    </location>
</feature>
<dbReference type="PANTHER" id="PTHR35007:SF2">
    <property type="entry name" value="PILUS ASSEMBLE PROTEIN"/>
    <property type="match status" value="1"/>
</dbReference>
<evidence type="ECO:0000313" key="8">
    <source>
        <dbReference type="EMBL" id="CAB4699089.1"/>
    </source>
</evidence>
<dbReference type="EMBL" id="CAFBRZ010000039">
    <property type="protein sequence ID" value="CAB5153242.1"/>
    <property type="molecule type" value="Genomic_DNA"/>
</dbReference>
<feature type="domain" description="Type II secretion system protein GspF" evidence="7">
    <location>
        <begin position="247"/>
        <end position="372"/>
    </location>
</feature>
<feature type="transmembrane region" description="Helical" evidence="6">
    <location>
        <begin position="131"/>
        <end position="151"/>
    </location>
</feature>
<evidence type="ECO:0000313" key="12">
    <source>
        <dbReference type="EMBL" id="CAB5153242.1"/>
    </source>
</evidence>
<evidence type="ECO:0000256" key="1">
    <source>
        <dbReference type="ARBA" id="ARBA00004651"/>
    </source>
</evidence>
<dbReference type="PANTHER" id="PTHR35007">
    <property type="entry name" value="INTEGRAL MEMBRANE PROTEIN-RELATED"/>
    <property type="match status" value="1"/>
</dbReference>
<name>A0A6J7H688_9ZZZZ</name>
<evidence type="ECO:0000313" key="9">
    <source>
        <dbReference type="EMBL" id="CAB4798030.1"/>
    </source>
</evidence>
<keyword evidence="3 6" id="KW-0812">Transmembrane</keyword>
<evidence type="ECO:0000256" key="5">
    <source>
        <dbReference type="ARBA" id="ARBA00023136"/>
    </source>
</evidence>
<accession>A0A6J7H688</accession>
<feature type="transmembrane region" description="Helical" evidence="6">
    <location>
        <begin position="208"/>
        <end position="228"/>
    </location>
</feature>
<feature type="transmembrane region" description="Helical" evidence="6">
    <location>
        <begin position="6"/>
        <end position="24"/>
    </location>
</feature>
<reference evidence="10" key="1">
    <citation type="submission" date="2020-05" db="EMBL/GenBank/DDBJ databases">
        <authorList>
            <person name="Chiriac C."/>
            <person name="Salcher M."/>
            <person name="Ghai R."/>
            <person name="Kavagutti S V."/>
        </authorList>
    </citation>
    <scope>NUCLEOTIDE SEQUENCE</scope>
</reference>
<evidence type="ECO:0000313" key="10">
    <source>
        <dbReference type="EMBL" id="CAB4915312.1"/>
    </source>
</evidence>
<evidence type="ECO:0000256" key="6">
    <source>
        <dbReference type="SAM" id="Phobius"/>
    </source>
</evidence>
<dbReference type="InterPro" id="IPR018076">
    <property type="entry name" value="T2SS_GspF_dom"/>
</dbReference>
<feature type="transmembrane region" description="Helical" evidence="6">
    <location>
        <begin position="109"/>
        <end position="125"/>
    </location>
</feature>
<evidence type="ECO:0000256" key="3">
    <source>
        <dbReference type="ARBA" id="ARBA00022692"/>
    </source>
</evidence>
<organism evidence="10">
    <name type="scientific">freshwater metagenome</name>
    <dbReference type="NCBI Taxonomy" id="449393"/>
    <lineage>
        <taxon>unclassified sequences</taxon>
        <taxon>metagenomes</taxon>
        <taxon>ecological metagenomes</taxon>
    </lineage>
</organism>
<dbReference type="GO" id="GO:0005886">
    <property type="term" value="C:plasma membrane"/>
    <property type="evidence" value="ECO:0007669"/>
    <property type="project" value="UniProtKB-SubCell"/>
</dbReference>
<gene>
    <name evidence="8" type="ORF">UFOPK2655_00019</name>
    <name evidence="9" type="ORF">UFOPK3077_00332</name>
    <name evidence="10" type="ORF">UFOPK3667_00331</name>
    <name evidence="11" type="ORF">UFOPK3903_00071</name>
    <name evidence="12" type="ORF">UFOPK4444_00797</name>
</gene>
<feature type="transmembrane region" description="Helical" evidence="6">
    <location>
        <begin position="355"/>
        <end position="380"/>
    </location>
</feature>
<sequence>MKDILFNLLPSISGILVAFTIYRASRMGLRAASEFRMRMRRLEIVRAYQLAGKANVKKISKQVSMAKIVVGSYGDRLVKDRYRSKLERLLVNSGDWENKKYSSLVQRKIIFAILGFFLGFFLLLIHNIQLVPIFVVVVVVAYFLPDVERFLQRATGLKYRNKLEHLLDQAGNWKENDYFSLIRRKIIFALNSFVVSYLYLIAKDKSYVSLVFSIFAIFMGFFIPDILLQNRVLKRKEMLADTLPDAIDMLQMCVSAGLAFPAALSKVAETQNGPVAEEFARVTAEVQLGQSRSEALAAMSERTQEEHIQKFVSAMMQVDRFGIPVGNVLIEQSKEMRSARRERARERGQKVPVKILAPIMLCFLPTVLMIILGPAVISIMRAFSGQ</sequence>
<keyword evidence="4 6" id="KW-1133">Transmembrane helix</keyword>
<keyword evidence="5 6" id="KW-0472">Membrane</keyword>
<protein>
    <submittedName>
        <fullName evidence="10">Unannotated protein</fullName>
    </submittedName>
</protein>